<dbReference type="InterPro" id="IPR003439">
    <property type="entry name" value="ABC_transporter-like_ATP-bd"/>
</dbReference>
<dbReference type="Pfam" id="PF00005">
    <property type="entry name" value="ABC_tran"/>
    <property type="match status" value="1"/>
</dbReference>
<evidence type="ECO:0000256" key="9">
    <source>
        <dbReference type="ARBA" id="ARBA00023136"/>
    </source>
</evidence>
<keyword evidence="9" id="KW-0472">Membrane</keyword>
<evidence type="ECO:0000256" key="8">
    <source>
        <dbReference type="ARBA" id="ARBA00023065"/>
    </source>
</evidence>
<keyword evidence="6 11" id="KW-0067">ATP-binding</keyword>
<sequence>MSNPTGTHRQATARDSGPVELSAAGITVGYGSRTIIDNLSTTIPTGSFTVIVGPNACGKSTLLKALSRMLPTTTGQVRLGGEDITRLKPKQVARTLALLPQAPVAPEGIIVEDLVARGRYPHQGTFHQWSQADQQAVDQALHRANVWDLKDRFVHELSGGQRQRVWVALVLAQQTPVVLLDEPTTYLDITHQVELLNLVQQLQREGTTVVAVLHELMLAFRYATHLIVMKDGAIVAEGPVEDVVTAEVIGRVYNLDCRLITDPTTGRPIVVPAPAVDQP</sequence>
<feature type="domain" description="ABC transporter" evidence="10">
    <location>
        <begin position="21"/>
        <end position="256"/>
    </location>
</feature>
<evidence type="ECO:0000256" key="1">
    <source>
        <dbReference type="ARBA" id="ARBA00004202"/>
    </source>
</evidence>
<dbReference type="SMART" id="SM00382">
    <property type="entry name" value="AAA"/>
    <property type="match status" value="1"/>
</dbReference>
<dbReference type="InterPro" id="IPR027417">
    <property type="entry name" value="P-loop_NTPase"/>
</dbReference>
<protein>
    <submittedName>
        <fullName evidence="11">ABC transporter ATP-binding protein</fullName>
    </submittedName>
</protein>
<keyword evidence="8" id="KW-0406">Ion transport</keyword>
<dbReference type="PROSITE" id="PS00211">
    <property type="entry name" value="ABC_TRANSPORTER_1"/>
    <property type="match status" value="1"/>
</dbReference>
<evidence type="ECO:0000256" key="5">
    <source>
        <dbReference type="ARBA" id="ARBA00022741"/>
    </source>
</evidence>
<dbReference type="EMBL" id="JAFLEQ010000012">
    <property type="protein sequence ID" value="MBN9644384.1"/>
    <property type="molecule type" value="Genomic_DNA"/>
</dbReference>
<dbReference type="GO" id="GO:0016887">
    <property type="term" value="F:ATP hydrolysis activity"/>
    <property type="evidence" value="ECO:0007669"/>
    <property type="project" value="InterPro"/>
</dbReference>
<proteinExistence type="predicted"/>
<keyword evidence="3" id="KW-1003">Cell membrane</keyword>
<evidence type="ECO:0000313" key="12">
    <source>
        <dbReference type="Proteomes" id="UP000664332"/>
    </source>
</evidence>
<dbReference type="FunFam" id="3.40.50.300:FF:000134">
    <property type="entry name" value="Iron-enterobactin ABC transporter ATP-binding protein"/>
    <property type="match status" value="1"/>
</dbReference>
<keyword evidence="7" id="KW-0408">Iron</keyword>
<dbReference type="PROSITE" id="PS50893">
    <property type="entry name" value="ABC_TRANSPORTER_2"/>
    <property type="match status" value="1"/>
</dbReference>
<evidence type="ECO:0000256" key="4">
    <source>
        <dbReference type="ARBA" id="ARBA00022496"/>
    </source>
</evidence>
<keyword evidence="12" id="KW-1185">Reference proteome</keyword>
<dbReference type="InterPro" id="IPR051535">
    <property type="entry name" value="Siderophore_ABC-ATPase"/>
</dbReference>
<reference evidence="11" key="1">
    <citation type="submission" date="2021-03" db="EMBL/GenBank/DDBJ databases">
        <authorList>
            <person name="Sun Q."/>
        </authorList>
    </citation>
    <scope>NUCLEOTIDE SEQUENCE</scope>
    <source>
        <strain evidence="11">CCM 8862</strain>
    </source>
</reference>
<dbReference type="SUPFAM" id="SSF52540">
    <property type="entry name" value="P-loop containing nucleoside triphosphate hydrolases"/>
    <property type="match status" value="1"/>
</dbReference>
<accession>A0A939E0W5</accession>
<evidence type="ECO:0000256" key="7">
    <source>
        <dbReference type="ARBA" id="ARBA00023004"/>
    </source>
</evidence>
<dbReference type="PANTHER" id="PTHR42771">
    <property type="entry name" value="IRON(3+)-HYDROXAMATE IMPORT ATP-BINDING PROTEIN FHUC"/>
    <property type="match status" value="1"/>
</dbReference>
<keyword evidence="2" id="KW-0813">Transport</keyword>
<dbReference type="GO" id="GO:0006826">
    <property type="term" value="P:iron ion transport"/>
    <property type="evidence" value="ECO:0007669"/>
    <property type="project" value="UniProtKB-KW"/>
</dbReference>
<keyword evidence="5" id="KW-0547">Nucleotide-binding</keyword>
<name>A0A939E0W5_9CORY</name>
<dbReference type="PANTHER" id="PTHR42771:SF2">
    <property type="entry name" value="IRON(3+)-HYDROXAMATE IMPORT ATP-BINDING PROTEIN FHUC"/>
    <property type="match status" value="1"/>
</dbReference>
<evidence type="ECO:0000259" key="10">
    <source>
        <dbReference type="PROSITE" id="PS50893"/>
    </source>
</evidence>
<comment type="subcellular location">
    <subcellularLocation>
        <location evidence="1">Cell membrane</location>
        <topology evidence="1">Peripheral membrane protein</topology>
    </subcellularLocation>
</comment>
<dbReference type="Proteomes" id="UP000664332">
    <property type="component" value="Unassembled WGS sequence"/>
</dbReference>
<organism evidence="11 12">
    <name type="scientific">Corynebacterium mendelii</name>
    <dbReference type="NCBI Taxonomy" id="2765362"/>
    <lineage>
        <taxon>Bacteria</taxon>
        <taxon>Bacillati</taxon>
        <taxon>Actinomycetota</taxon>
        <taxon>Actinomycetes</taxon>
        <taxon>Mycobacteriales</taxon>
        <taxon>Corynebacteriaceae</taxon>
        <taxon>Corynebacterium</taxon>
    </lineage>
</organism>
<dbReference type="RefSeq" id="WP_207278875.1">
    <property type="nucleotide sequence ID" value="NZ_JAFLEQ010000012.1"/>
</dbReference>
<dbReference type="AlphaFoldDB" id="A0A939E0W5"/>
<evidence type="ECO:0000256" key="6">
    <source>
        <dbReference type="ARBA" id="ARBA00022840"/>
    </source>
</evidence>
<evidence type="ECO:0000313" key="11">
    <source>
        <dbReference type="EMBL" id="MBN9644384.1"/>
    </source>
</evidence>
<dbReference type="GO" id="GO:0005886">
    <property type="term" value="C:plasma membrane"/>
    <property type="evidence" value="ECO:0007669"/>
    <property type="project" value="UniProtKB-SubCell"/>
</dbReference>
<evidence type="ECO:0000256" key="3">
    <source>
        <dbReference type="ARBA" id="ARBA00022475"/>
    </source>
</evidence>
<dbReference type="InterPro" id="IPR017871">
    <property type="entry name" value="ABC_transporter-like_CS"/>
</dbReference>
<dbReference type="CDD" id="cd03214">
    <property type="entry name" value="ABC_Iron-Siderophores_B12_Hemin"/>
    <property type="match status" value="1"/>
</dbReference>
<dbReference type="InterPro" id="IPR003593">
    <property type="entry name" value="AAA+_ATPase"/>
</dbReference>
<gene>
    <name evidence="11" type="ORF">JZY06_07140</name>
</gene>
<keyword evidence="4" id="KW-0410">Iron transport</keyword>
<dbReference type="Gene3D" id="3.40.50.300">
    <property type="entry name" value="P-loop containing nucleotide triphosphate hydrolases"/>
    <property type="match status" value="1"/>
</dbReference>
<comment type="caution">
    <text evidence="11">The sequence shown here is derived from an EMBL/GenBank/DDBJ whole genome shotgun (WGS) entry which is preliminary data.</text>
</comment>
<dbReference type="GO" id="GO:0005524">
    <property type="term" value="F:ATP binding"/>
    <property type="evidence" value="ECO:0007669"/>
    <property type="project" value="UniProtKB-KW"/>
</dbReference>
<evidence type="ECO:0000256" key="2">
    <source>
        <dbReference type="ARBA" id="ARBA00022448"/>
    </source>
</evidence>